<dbReference type="Gene3D" id="3.30.2310.20">
    <property type="entry name" value="RelE-like"/>
    <property type="match status" value="1"/>
</dbReference>
<proteinExistence type="predicted"/>
<keyword evidence="1" id="KW-1277">Toxin-antitoxin system</keyword>
<evidence type="ECO:0000256" key="1">
    <source>
        <dbReference type="ARBA" id="ARBA00022649"/>
    </source>
</evidence>
<evidence type="ECO:0000313" key="3">
    <source>
        <dbReference type="Proteomes" id="UP000054078"/>
    </source>
</evidence>
<organism evidence="2 3">
    <name type="scientific">Tractidigestivibacter scatoligenes</name>
    <name type="common">Olsenella scatoligenes</name>
    <dbReference type="NCBI Taxonomy" id="1299998"/>
    <lineage>
        <taxon>Bacteria</taxon>
        <taxon>Bacillati</taxon>
        <taxon>Actinomycetota</taxon>
        <taxon>Coriobacteriia</taxon>
        <taxon>Coriobacteriales</taxon>
        <taxon>Atopobiaceae</taxon>
        <taxon>Tractidigestivibacter</taxon>
    </lineage>
</organism>
<evidence type="ECO:0008006" key="4">
    <source>
        <dbReference type="Google" id="ProtNLM"/>
    </source>
</evidence>
<dbReference type="AlphaFoldDB" id="A0A117J405"/>
<accession>A0A117J405</accession>
<sequence>MELVWSPVAVDELNAGADCIESELASPMAARRLVDSVVEKAQLFADALGAGMALRTLNGVDTGYRYMLSGNWMVFLKRYNGRALVVRVLCAKSDYMKTLFGEASG</sequence>
<dbReference type="InterPro" id="IPR035093">
    <property type="entry name" value="RelE/ParE_toxin_dom_sf"/>
</dbReference>
<dbReference type="Proteomes" id="UP000054078">
    <property type="component" value="Unassembled WGS sequence"/>
</dbReference>
<dbReference type="InterPro" id="IPR007712">
    <property type="entry name" value="RelE/ParE_toxin"/>
</dbReference>
<evidence type="ECO:0000313" key="2">
    <source>
        <dbReference type="EMBL" id="KUH58154.1"/>
    </source>
</evidence>
<protein>
    <recommendedName>
        <fullName evidence="4">Type II toxin-antitoxin system RelE/ParE family toxin</fullName>
    </recommendedName>
</protein>
<dbReference type="RefSeq" id="WP_059055109.1">
    <property type="nucleotide sequence ID" value="NZ_LOJF01000010.1"/>
</dbReference>
<dbReference type="OrthoDB" id="9798046at2"/>
<dbReference type="EMBL" id="LOJF01000010">
    <property type="protein sequence ID" value="KUH58154.1"/>
    <property type="molecule type" value="Genomic_DNA"/>
</dbReference>
<dbReference type="Pfam" id="PF05016">
    <property type="entry name" value="ParE_toxin"/>
    <property type="match status" value="1"/>
</dbReference>
<gene>
    <name evidence="2" type="ORF">AUL39_08040</name>
</gene>
<comment type="caution">
    <text evidence="2">The sequence shown here is derived from an EMBL/GenBank/DDBJ whole genome shotgun (WGS) entry which is preliminary data.</text>
</comment>
<name>A0A117J405_TRASO</name>
<keyword evidence="3" id="KW-1185">Reference proteome</keyword>
<reference evidence="2 3" key="1">
    <citation type="submission" date="2015-12" db="EMBL/GenBank/DDBJ databases">
        <title>Draft Genome Sequence of Olsenella scatoligenes SK9K4T; a Producer of 3-Methylindole- (skatole) and 4-Methylphenol- (p-cresol) Isolated from Pig Feces.</title>
        <authorList>
            <person name="Li X."/>
            <person name="Borg B."/>
            <person name="Canibe N."/>
        </authorList>
    </citation>
    <scope>NUCLEOTIDE SEQUENCE [LARGE SCALE GENOMIC DNA]</scope>
    <source>
        <strain evidence="2 3">SK9K4</strain>
    </source>
</reference>
<dbReference type="STRING" id="1299998.AUL39_08040"/>